<dbReference type="RefSeq" id="WP_265998816.1">
    <property type="nucleotide sequence ID" value="NZ_JAPJDN010000020.1"/>
</dbReference>
<evidence type="ECO:0000256" key="1">
    <source>
        <dbReference type="SAM" id="MobiDB-lite"/>
    </source>
</evidence>
<feature type="region of interest" description="Disordered" evidence="1">
    <location>
        <begin position="44"/>
        <end position="64"/>
    </location>
</feature>
<sequence>MREMFDAELAGEAKPTTLARLSAEARHCERRVVDLVAIVQLEPQPVTSPGISGRRVPAGSPGRA</sequence>
<proteinExistence type="predicted"/>
<comment type="caution">
    <text evidence="2">The sequence shown here is derived from an EMBL/GenBank/DDBJ whole genome shotgun (WGS) entry which is preliminary data.</text>
</comment>
<protein>
    <submittedName>
        <fullName evidence="2">Uncharacterized protein</fullName>
    </submittedName>
</protein>
<evidence type="ECO:0000313" key="3">
    <source>
        <dbReference type="Proteomes" id="UP001300745"/>
    </source>
</evidence>
<accession>A0ABT3SHN4</accession>
<organism evidence="2 3">
    <name type="scientific">Mycobacterium pinniadriaticum</name>
    <dbReference type="NCBI Taxonomy" id="2994102"/>
    <lineage>
        <taxon>Bacteria</taxon>
        <taxon>Bacillati</taxon>
        <taxon>Actinomycetota</taxon>
        <taxon>Actinomycetes</taxon>
        <taxon>Mycobacteriales</taxon>
        <taxon>Mycobacteriaceae</taxon>
        <taxon>Mycobacterium</taxon>
    </lineage>
</organism>
<dbReference type="EMBL" id="JAPJDO010000020">
    <property type="protein sequence ID" value="MCX2939045.1"/>
    <property type="molecule type" value="Genomic_DNA"/>
</dbReference>
<evidence type="ECO:0000313" key="2">
    <source>
        <dbReference type="EMBL" id="MCX2939045.1"/>
    </source>
</evidence>
<gene>
    <name evidence="2" type="ORF">ORI27_20315</name>
</gene>
<keyword evidence="3" id="KW-1185">Reference proteome</keyword>
<reference evidence="2 3" key="1">
    <citation type="submission" date="2022-11" db="EMBL/GenBank/DDBJ databases">
        <title>Mycobacterium sp. nov.</title>
        <authorList>
            <person name="Papic B."/>
            <person name="Spicic S."/>
            <person name="Duvnjak S."/>
        </authorList>
    </citation>
    <scope>NUCLEOTIDE SEQUENCE [LARGE SCALE GENOMIC DNA]</scope>
    <source>
        <strain evidence="2 3">CVI_P4</strain>
    </source>
</reference>
<dbReference type="Proteomes" id="UP001300745">
    <property type="component" value="Unassembled WGS sequence"/>
</dbReference>
<name>A0ABT3SHN4_9MYCO</name>